<dbReference type="RefSeq" id="XP_014151996.1">
    <property type="nucleotide sequence ID" value="XM_014296521.1"/>
</dbReference>
<dbReference type="EMBL" id="KQ242559">
    <property type="protein sequence ID" value="KNC78094.1"/>
    <property type="molecule type" value="Genomic_DNA"/>
</dbReference>
<proteinExistence type="predicted"/>
<gene>
    <name evidence="1" type="ORF">SARC_09462</name>
</gene>
<sequence>MTAVPTMECQTAMIECDVTDTCGYIKCVSKIEGCESLLDAAQVIVCDVNSESGLTDEVEEYTDTVAFNPASDGCRAALNMCSSQLNSTMFEDIFNNDTKKPMVSMMGPGDGLQSLLGAIFGGDLNETLAEIESQCNLLVKVSICVVSDEANIACENDEGFPEFRAELQNSTALINNCSAEIAVLREEIADGLGEGFEIPALDLDLYDLFDSNGTDDTMPNIEFEGLLGDLPETDTFNPTSDGCRAALNVCTSNLNGTLFEDTFNNDTNKLMKLGTRDSLQSLLGAIFSGDINETLAEIESQCNLFVDFSICAVSDELNVTCEDDKGFADFRTELQNNTALISNCTEEVAALREEFASGLGDRFGPGLELNLEDLFNTNATADGMPNIDVEGLLHDIIRSNISTVDIPGVQEGFDINTLLDAALGNSSGSPNGN</sequence>
<evidence type="ECO:0000313" key="2">
    <source>
        <dbReference type="Proteomes" id="UP000054560"/>
    </source>
</evidence>
<keyword evidence="2" id="KW-1185">Reference proteome</keyword>
<dbReference type="AlphaFoldDB" id="A0A0L0FMX5"/>
<reference evidence="1 2" key="1">
    <citation type="submission" date="2011-02" db="EMBL/GenBank/DDBJ databases">
        <title>The Genome Sequence of Sphaeroforma arctica JP610.</title>
        <authorList>
            <consortium name="The Broad Institute Genome Sequencing Platform"/>
            <person name="Russ C."/>
            <person name="Cuomo C."/>
            <person name="Young S.K."/>
            <person name="Zeng Q."/>
            <person name="Gargeya S."/>
            <person name="Alvarado L."/>
            <person name="Berlin A."/>
            <person name="Chapman S.B."/>
            <person name="Chen Z."/>
            <person name="Freedman E."/>
            <person name="Gellesch M."/>
            <person name="Goldberg J."/>
            <person name="Griggs A."/>
            <person name="Gujja S."/>
            <person name="Heilman E."/>
            <person name="Heiman D."/>
            <person name="Howarth C."/>
            <person name="Mehta T."/>
            <person name="Neiman D."/>
            <person name="Pearson M."/>
            <person name="Roberts A."/>
            <person name="Saif S."/>
            <person name="Shea T."/>
            <person name="Shenoy N."/>
            <person name="Sisk P."/>
            <person name="Stolte C."/>
            <person name="Sykes S."/>
            <person name="White J."/>
            <person name="Yandava C."/>
            <person name="Burger G."/>
            <person name="Gray M.W."/>
            <person name="Holland P.W.H."/>
            <person name="King N."/>
            <person name="Lang F.B.F."/>
            <person name="Roger A.J."/>
            <person name="Ruiz-Trillo I."/>
            <person name="Haas B."/>
            <person name="Nusbaum C."/>
            <person name="Birren B."/>
        </authorList>
    </citation>
    <scope>NUCLEOTIDE SEQUENCE [LARGE SCALE GENOMIC DNA]</scope>
    <source>
        <strain evidence="1 2">JP610</strain>
    </source>
</reference>
<organism evidence="1 2">
    <name type="scientific">Sphaeroforma arctica JP610</name>
    <dbReference type="NCBI Taxonomy" id="667725"/>
    <lineage>
        <taxon>Eukaryota</taxon>
        <taxon>Ichthyosporea</taxon>
        <taxon>Ichthyophonida</taxon>
        <taxon>Sphaeroforma</taxon>
    </lineage>
</organism>
<dbReference type="Proteomes" id="UP000054560">
    <property type="component" value="Unassembled WGS sequence"/>
</dbReference>
<dbReference type="GeneID" id="25909966"/>
<accession>A0A0L0FMX5</accession>
<name>A0A0L0FMX5_9EUKA</name>
<protein>
    <submittedName>
        <fullName evidence="1">Uncharacterized protein</fullName>
    </submittedName>
</protein>
<evidence type="ECO:0000313" key="1">
    <source>
        <dbReference type="EMBL" id="KNC78094.1"/>
    </source>
</evidence>